<dbReference type="AlphaFoldDB" id="A0A365N1N0"/>
<reference evidence="1 2" key="1">
    <citation type="submission" date="2017-12" db="EMBL/GenBank/DDBJ databases">
        <title>Genome sequence of the mycotoxigenic crop pathogen Fusarium proliferatum, strain ITEM 2341 from Date Palm.</title>
        <authorList>
            <person name="Almiman B.F."/>
            <person name="Shittu T.A."/>
            <person name="Muthumeenakshi S."/>
            <person name="Baroncelli R."/>
            <person name="Sreenivasaprasada S."/>
        </authorList>
    </citation>
    <scope>NUCLEOTIDE SEQUENCE [LARGE SCALE GENOMIC DNA]</scope>
    <source>
        <strain evidence="1 2">ITEM 2341</strain>
    </source>
</reference>
<organism evidence="1 2">
    <name type="scientific">Gibberella intermedia</name>
    <name type="common">Bulb rot disease fungus</name>
    <name type="synonym">Fusarium proliferatum</name>
    <dbReference type="NCBI Taxonomy" id="948311"/>
    <lineage>
        <taxon>Eukaryota</taxon>
        <taxon>Fungi</taxon>
        <taxon>Dikarya</taxon>
        <taxon>Ascomycota</taxon>
        <taxon>Pezizomycotina</taxon>
        <taxon>Sordariomycetes</taxon>
        <taxon>Hypocreomycetidae</taxon>
        <taxon>Hypocreales</taxon>
        <taxon>Nectriaceae</taxon>
        <taxon>Fusarium</taxon>
        <taxon>Fusarium fujikuroi species complex</taxon>
    </lineage>
</organism>
<name>A0A365N1N0_GIBIN</name>
<comment type="caution">
    <text evidence="1">The sequence shown here is derived from an EMBL/GenBank/DDBJ whole genome shotgun (WGS) entry which is preliminary data.</text>
</comment>
<sequence>MASAALKAIDDISYWDSDGFLTVKNISDDQRATLNKYLVERYRLVAYTQSLPFLVMECHGSPPDDPPFSIAGAIAVWRDANDIPFLPVVGDFAIGDVIEVEDDIVDQIVWMEIPSKDIILYLANLWPECQAITFLWTTLVVELPLVSQEHYWERLQDLPGDLEGSLNGCCYVLMFNNGPLPNAEITRESELNPDPEQLFRPANHKLGDLFLVDYAAGVTQTVCYFGRRFTFGWKRVTPHDFETRTSQSEDSVHGAKYIAFEQAAFVTNAPETATGCATVPLRSRSESLRQRQPRQSAVQECGILYMADDQLRSSSRIDTFIMYADSYDPKIDEQS</sequence>
<evidence type="ECO:0000313" key="1">
    <source>
        <dbReference type="EMBL" id="RBA14518.1"/>
    </source>
</evidence>
<dbReference type="EMBL" id="PKMI01000028">
    <property type="protein sequence ID" value="RBA14518.1"/>
    <property type="molecule type" value="Genomic_DNA"/>
</dbReference>
<proteinExistence type="predicted"/>
<accession>A0A365N1N0</accession>
<evidence type="ECO:0000313" key="2">
    <source>
        <dbReference type="Proteomes" id="UP000251714"/>
    </source>
</evidence>
<gene>
    <name evidence="1" type="ORF">FPRO05_03310</name>
</gene>
<dbReference type="Proteomes" id="UP000251714">
    <property type="component" value="Unassembled WGS sequence"/>
</dbReference>
<protein>
    <submittedName>
        <fullName evidence="1">Uncharacterized protein</fullName>
    </submittedName>
</protein>